<keyword evidence="3" id="KW-1185">Reference proteome</keyword>
<evidence type="ECO:0000313" key="2">
    <source>
        <dbReference type="EMBL" id="RMB85602.1"/>
    </source>
</evidence>
<reference evidence="2 3" key="1">
    <citation type="submission" date="2017-11" db="EMBL/GenBank/DDBJ databases">
        <title>Draft genome of actinobacteria isolated from guarana (Paullinia cupana (Mart.) Ducke.</title>
        <authorList>
            <person name="Siqueira K.A."/>
            <person name="Liotti R.G."/>
            <person name="Mendes T.A.O."/>
            <person name="Soares M.A."/>
        </authorList>
    </citation>
    <scope>NUCLEOTIDE SEQUENCE [LARGE SCALE GENOMIC DNA]</scope>
    <source>
        <strain evidence="2 3">193</strain>
    </source>
</reference>
<dbReference type="AlphaFoldDB" id="A0A3M0IAZ8"/>
<dbReference type="Proteomes" id="UP000270471">
    <property type="component" value="Unassembled WGS sequence"/>
</dbReference>
<proteinExistence type="predicted"/>
<feature type="region of interest" description="Disordered" evidence="1">
    <location>
        <begin position="102"/>
        <end position="145"/>
    </location>
</feature>
<dbReference type="EMBL" id="PENI01000006">
    <property type="protein sequence ID" value="RMB85602.1"/>
    <property type="molecule type" value="Genomic_DNA"/>
</dbReference>
<evidence type="ECO:0000256" key="1">
    <source>
        <dbReference type="SAM" id="MobiDB-lite"/>
    </source>
</evidence>
<sequence length="145" mass="16185">MPKLSPADVPEVKLDSAAAAIEATMTREQRRGLFEKPGSVLYAIVELTSKSYTGHAEGEDKDPQVKVRVTGCEVARTDEDAKSLIEARHAMYRGRQIDGTFDEVGKDPIHPDGQLAGLVASKPTEDELKEHKRRREQARRDEFVR</sequence>
<accession>A0A3M0IAZ8</accession>
<protein>
    <submittedName>
        <fullName evidence="2">Uncharacterized protein</fullName>
    </submittedName>
</protein>
<comment type="caution">
    <text evidence="2">The sequence shown here is derived from an EMBL/GenBank/DDBJ whole genome shotgun (WGS) entry which is preliminary data.</text>
</comment>
<gene>
    <name evidence="2" type="ORF">CTZ28_12480</name>
</gene>
<dbReference type="OrthoDB" id="4212882at2"/>
<name>A0A3M0IAZ8_9ACTN</name>
<evidence type="ECO:0000313" key="3">
    <source>
        <dbReference type="Proteomes" id="UP000270471"/>
    </source>
</evidence>
<dbReference type="RefSeq" id="WP_121889424.1">
    <property type="nucleotide sequence ID" value="NZ_PENI01000006.1"/>
</dbReference>
<organism evidence="2 3">
    <name type="scientific">Streptomyces shenzhenensis</name>
    <dbReference type="NCBI Taxonomy" id="943815"/>
    <lineage>
        <taxon>Bacteria</taxon>
        <taxon>Bacillati</taxon>
        <taxon>Actinomycetota</taxon>
        <taxon>Actinomycetes</taxon>
        <taxon>Kitasatosporales</taxon>
        <taxon>Streptomycetaceae</taxon>
        <taxon>Streptomyces</taxon>
    </lineage>
</organism>